<dbReference type="SUPFAM" id="SSF81383">
    <property type="entry name" value="F-box domain"/>
    <property type="match status" value="1"/>
</dbReference>
<dbReference type="InterPro" id="IPR032675">
    <property type="entry name" value="LRR_dom_sf"/>
</dbReference>
<keyword evidence="3" id="KW-1185">Reference proteome</keyword>
<name>A0A1Y1IC97_KLENI</name>
<evidence type="ECO:0000313" key="3">
    <source>
        <dbReference type="Proteomes" id="UP000054558"/>
    </source>
</evidence>
<accession>A0A1Y1IC97</accession>
<dbReference type="Gene3D" id="1.20.1280.50">
    <property type="match status" value="1"/>
</dbReference>
<dbReference type="InterPro" id="IPR036047">
    <property type="entry name" value="F-box-like_dom_sf"/>
</dbReference>
<dbReference type="SMART" id="SM00256">
    <property type="entry name" value="FBOX"/>
    <property type="match status" value="1"/>
</dbReference>
<dbReference type="AlphaFoldDB" id="A0A1Y1IC97"/>
<feature type="domain" description="F-box" evidence="1">
    <location>
        <begin position="4"/>
        <end position="54"/>
    </location>
</feature>
<gene>
    <name evidence="2" type="ORF">KFL_004410130</name>
</gene>
<dbReference type="EMBL" id="DF237390">
    <property type="protein sequence ID" value="GAQ88585.1"/>
    <property type="molecule type" value="Genomic_DNA"/>
</dbReference>
<dbReference type="Pfam" id="PF00646">
    <property type="entry name" value="F-box"/>
    <property type="match status" value="1"/>
</dbReference>
<dbReference type="Gene3D" id="3.80.10.10">
    <property type="entry name" value="Ribonuclease Inhibitor"/>
    <property type="match status" value="1"/>
</dbReference>
<proteinExistence type="predicted"/>
<dbReference type="SUPFAM" id="SSF52047">
    <property type="entry name" value="RNI-like"/>
    <property type="match status" value="1"/>
</dbReference>
<dbReference type="Proteomes" id="UP000054558">
    <property type="component" value="Unassembled WGS sequence"/>
</dbReference>
<dbReference type="PROSITE" id="PS50181">
    <property type="entry name" value="FBOX"/>
    <property type="match status" value="1"/>
</dbReference>
<evidence type="ECO:0000313" key="2">
    <source>
        <dbReference type="EMBL" id="GAQ88585.1"/>
    </source>
</evidence>
<organism evidence="2 3">
    <name type="scientific">Klebsormidium nitens</name>
    <name type="common">Green alga</name>
    <name type="synonym">Ulothrix nitens</name>
    <dbReference type="NCBI Taxonomy" id="105231"/>
    <lineage>
        <taxon>Eukaryota</taxon>
        <taxon>Viridiplantae</taxon>
        <taxon>Streptophyta</taxon>
        <taxon>Klebsormidiophyceae</taxon>
        <taxon>Klebsormidiales</taxon>
        <taxon>Klebsormidiaceae</taxon>
        <taxon>Klebsormidium</taxon>
    </lineage>
</organism>
<reference evidence="2 3" key="1">
    <citation type="journal article" date="2014" name="Nat. Commun.">
        <title>Klebsormidium flaccidum genome reveals primary factors for plant terrestrial adaptation.</title>
        <authorList>
            <person name="Hori K."/>
            <person name="Maruyama F."/>
            <person name="Fujisawa T."/>
            <person name="Togashi T."/>
            <person name="Yamamoto N."/>
            <person name="Seo M."/>
            <person name="Sato S."/>
            <person name="Yamada T."/>
            <person name="Mori H."/>
            <person name="Tajima N."/>
            <person name="Moriyama T."/>
            <person name="Ikeuchi M."/>
            <person name="Watanabe M."/>
            <person name="Wada H."/>
            <person name="Kobayashi K."/>
            <person name="Saito M."/>
            <person name="Masuda T."/>
            <person name="Sasaki-Sekimoto Y."/>
            <person name="Mashiguchi K."/>
            <person name="Awai K."/>
            <person name="Shimojima M."/>
            <person name="Masuda S."/>
            <person name="Iwai M."/>
            <person name="Nobusawa T."/>
            <person name="Narise T."/>
            <person name="Kondo S."/>
            <person name="Saito H."/>
            <person name="Sato R."/>
            <person name="Murakawa M."/>
            <person name="Ihara Y."/>
            <person name="Oshima-Yamada Y."/>
            <person name="Ohtaka K."/>
            <person name="Satoh M."/>
            <person name="Sonobe K."/>
            <person name="Ishii M."/>
            <person name="Ohtani R."/>
            <person name="Kanamori-Sato M."/>
            <person name="Honoki R."/>
            <person name="Miyazaki D."/>
            <person name="Mochizuki H."/>
            <person name="Umetsu J."/>
            <person name="Higashi K."/>
            <person name="Shibata D."/>
            <person name="Kamiya Y."/>
            <person name="Sato N."/>
            <person name="Nakamura Y."/>
            <person name="Tabata S."/>
            <person name="Ida S."/>
            <person name="Kurokawa K."/>
            <person name="Ohta H."/>
        </authorList>
    </citation>
    <scope>NUCLEOTIDE SEQUENCE [LARGE SCALE GENOMIC DNA]</scope>
    <source>
        <strain evidence="2 3">NIES-2285</strain>
    </source>
</reference>
<dbReference type="InterPro" id="IPR001810">
    <property type="entry name" value="F-box_dom"/>
</dbReference>
<evidence type="ECO:0000259" key="1">
    <source>
        <dbReference type="PROSITE" id="PS50181"/>
    </source>
</evidence>
<sequence>MASRQALTDLPDLILEQIFSCIDVFGRESDRLSFSRVCRKFRDIERRRTVLELISLNFFGANPVKALPLYPNLTALKADATTCTRWFGGQFGEVHNSRHSFRLLHLDCKNVYNLHPLFHDLMPGVPNLVRDSWRPEGAPTGPRGTLEELVISGRDGLDLTCVRDESPDLSWPNSAGGVASGRLRKLTLSGTSKNGYQLIFDALGPALVSLDVSGLKRGNFRDSQIRVGEFVEDGILTQLADQCSNLKELFLGPGRSGNSFLKGLEAIAEKCVQLETLGQDTQRGGGRCVWPRPEHQSPYNLYAPKMLLLQMAHLPRSALKCSAQRLSTDNS</sequence>
<protein>
    <recommendedName>
        <fullName evidence="1">F-box domain-containing protein</fullName>
    </recommendedName>
</protein>